<evidence type="ECO:0000313" key="1">
    <source>
        <dbReference type="EnsemblPlants" id="AVESA.00010b.r2.3DG0519680.1.CDS.1"/>
    </source>
</evidence>
<accession>A0ACD5VYK2</accession>
<reference evidence="1" key="1">
    <citation type="submission" date="2021-05" db="EMBL/GenBank/DDBJ databases">
        <authorList>
            <person name="Scholz U."/>
            <person name="Mascher M."/>
            <person name="Fiebig A."/>
        </authorList>
    </citation>
    <scope>NUCLEOTIDE SEQUENCE [LARGE SCALE GENOMIC DNA]</scope>
</reference>
<organism evidence="1 2">
    <name type="scientific">Avena sativa</name>
    <name type="common">Oat</name>
    <dbReference type="NCBI Taxonomy" id="4498"/>
    <lineage>
        <taxon>Eukaryota</taxon>
        <taxon>Viridiplantae</taxon>
        <taxon>Streptophyta</taxon>
        <taxon>Embryophyta</taxon>
        <taxon>Tracheophyta</taxon>
        <taxon>Spermatophyta</taxon>
        <taxon>Magnoliopsida</taxon>
        <taxon>Liliopsida</taxon>
        <taxon>Poales</taxon>
        <taxon>Poaceae</taxon>
        <taxon>BOP clade</taxon>
        <taxon>Pooideae</taxon>
        <taxon>Poodae</taxon>
        <taxon>Poeae</taxon>
        <taxon>Poeae Chloroplast Group 1 (Aveneae type)</taxon>
        <taxon>Aveninae</taxon>
        <taxon>Avena</taxon>
    </lineage>
</organism>
<name>A0ACD5VYK2_AVESA</name>
<sequence length="132" mass="15205">MESCWESLTSVLSPASARTRRDAELREQLLAREEAAASLRAAEQRLREHADALRRRHDEVVSETAAAEAATLDAERREREAEDDRRVAMMTKEKHEEELRVLVKEIKVKDGRVRVLEAILDTVKTNKKPVYR</sequence>
<keyword evidence="2" id="KW-1185">Reference proteome</keyword>
<evidence type="ECO:0000313" key="2">
    <source>
        <dbReference type="Proteomes" id="UP001732700"/>
    </source>
</evidence>
<protein>
    <submittedName>
        <fullName evidence="1">Uncharacterized protein</fullName>
    </submittedName>
</protein>
<dbReference type="Proteomes" id="UP001732700">
    <property type="component" value="Chromosome 3D"/>
</dbReference>
<dbReference type="EnsemblPlants" id="AVESA.00010b.r2.3DG0519680.1">
    <property type="protein sequence ID" value="AVESA.00010b.r2.3DG0519680.1.CDS.1"/>
    <property type="gene ID" value="AVESA.00010b.r2.3DG0519680"/>
</dbReference>
<reference evidence="1" key="2">
    <citation type="submission" date="2025-09" db="UniProtKB">
        <authorList>
            <consortium name="EnsemblPlants"/>
        </authorList>
    </citation>
    <scope>IDENTIFICATION</scope>
</reference>
<proteinExistence type="predicted"/>